<dbReference type="SMART" id="SM00355">
    <property type="entry name" value="ZnF_C2H2"/>
    <property type="match status" value="2"/>
</dbReference>
<dbReference type="Gene3D" id="3.30.160.60">
    <property type="entry name" value="Classic Zinc Finger"/>
    <property type="match status" value="1"/>
</dbReference>
<keyword evidence="1" id="KW-0862">Zinc</keyword>
<dbReference type="EMBL" id="KZ613501">
    <property type="protein sequence ID" value="PMD17210.1"/>
    <property type="molecule type" value="Genomic_DNA"/>
</dbReference>
<evidence type="ECO:0000313" key="5">
    <source>
        <dbReference type="Proteomes" id="UP000235672"/>
    </source>
</evidence>
<protein>
    <recommendedName>
        <fullName evidence="3">C2H2-type domain-containing protein</fullName>
    </recommendedName>
</protein>
<accession>A0A2J6PT52</accession>
<name>A0A2J6PT52_9HELO</name>
<dbReference type="InterPro" id="IPR013087">
    <property type="entry name" value="Znf_C2H2_type"/>
</dbReference>
<keyword evidence="1" id="KW-0479">Metal-binding</keyword>
<dbReference type="GO" id="GO:0008270">
    <property type="term" value="F:zinc ion binding"/>
    <property type="evidence" value="ECO:0007669"/>
    <property type="project" value="UniProtKB-KW"/>
</dbReference>
<dbReference type="OrthoDB" id="3557906at2759"/>
<dbReference type="AlphaFoldDB" id="A0A2J6PT52"/>
<proteinExistence type="predicted"/>
<feature type="compositionally biased region" description="Low complexity" evidence="2">
    <location>
        <begin position="33"/>
        <end position="46"/>
    </location>
</feature>
<dbReference type="InterPro" id="IPR036236">
    <property type="entry name" value="Znf_C2H2_sf"/>
</dbReference>
<dbReference type="PROSITE" id="PS00028">
    <property type="entry name" value="ZINC_FINGER_C2H2_1"/>
    <property type="match status" value="1"/>
</dbReference>
<keyword evidence="1" id="KW-0863">Zinc-finger</keyword>
<evidence type="ECO:0000259" key="3">
    <source>
        <dbReference type="PROSITE" id="PS50157"/>
    </source>
</evidence>
<reference evidence="4 5" key="1">
    <citation type="submission" date="2016-05" db="EMBL/GenBank/DDBJ databases">
        <title>A degradative enzymes factory behind the ericoid mycorrhizal symbiosis.</title>
        <authorList>
            <consortium name="DOE Joint Genome Institute"/>
            <person name="Martino E."/>
            <person name="Morin E."/>
            <person name="Grelet G."/>
            <person name="Kuo A."/>
            <person name="Kohler A."/>
            <person name="Daghino S."/>
            <person name="Barry K."/>
            <person name="Choi C."/>
            <person name="Cichocki N."/>
            <person name="Clum A."/>
            <person name="Copeland A."/>
            <person name="Hainaut M."/>
            <person name="Haridas S."/>
            <person name="Labutti K."/>
            <person name="Lindquist E."/>
            <person name="Lipzen A."/>
            <person name="Khouja H.-R."/>
            <person name="Murat C."/>
            <person name="Ohm R."/>
            <person name="Olson A."/>
            <person name="Spatafora J."/>
            <person name="Veneault-Fourrey C."/>
            <person name="Henrissat B."/>
            <person name="Grigoriev I."/>
            <person name="Martin F."/>
            <person name="Perotto S."/>
        </authorList>
    </citation>
    <scope>NUCLEOTIDE SEQUENCE [LARGE SCALE GENOMIC DNA]</scope>
    <source>
        <strain evidence="4 5">UAMH 7357</strain>
    </source>
</reference>
<evidence type="ECO:0000256" key="2">
    <source>
        <dbReference type="SAM" id="MobiDB-lite"/>
    </source>
</evidence>
<dbReference type="STRING" id="1745343.A0A2J6PT52"/>
<keyword evidence="5" id="KW-1185">Reference proteome</keyword>
<feature type="region of interest" description="Disordered" evidence="2">
    <location>
        <begin position="26"/>
        <end position="71"/>
    </location>
</feature>
<organism evidence="4 5">
    <name type="scientific">Hyaloscypha hepaticicola</name>
    <dbReference type="NCBI Taxonomy" id="2082293"/>
    <lineage>
        <taxon>Eukaryota</taxon>
        <taxon>Fungi</taxon>
        <taxon>Dikarya</taxon>
        <taxon>Ascomycota</taxon>
        <taxon>Pezizomycotina</taxon>
        <taxon>Leotiomycetes</taxon>
        <taxon>Helotiales</taxon>
        <taxon>Hyaloscyphaceae</taxon>
        <taxon>Hyaloscypha</taxon>
    </lineage>
</organism>
<dbReference type="SUPFAM" id="SSF57667">
    <property type="entry name" value="beta-beta-alpha zinc fingers"/>
    <property type="match status" value="1"/>
</dbReference>
<gene>
    <name evidence="4" type="ORF">NA56DRAFT_752560</name>
</gene>
<dbReference type="Proteomes" id="UP000235672">
    <property type="component" value="Unassembled WGS sequence"/>
</dbReference>
<sequence>MDSYQSNGAATPVFSHSFDDEQFQNYQGQTTLSWPTTSFPTTASSSNVGNLEPAPLQDPLQQSSGPSEDRLSDSNFQCTTCFKVFPKQHKLTKHEKIHTKPLLCHLCPDGDYGGAAERKELNRHFWVYHAEYAESHNIPKEWGTCDDCGKECRSDNLTRHQKKAKHGNYRVST</sequence>
<evidence type="ECO:0000256" key="1">
    <source>
        <dbReference type="PROSITE-ProRule" id="PRU00042"/>
    </source>
</evidence>
<evidence type="ECO:0000313" key="4">
    <source>
        <dbReference type="EMBL" id="PMD17210.1"/>
    </source>
</evidence>
<feature type="domain" description="C2H2-type" evidence="3">
    <location>
        <begin position="76"/>
        <end position="99"/>
    </location>
</feature>
<dbReference type="PROSITE" id="PS50157">
    <property type="entry name" value="ZINC_FINGER_C2H2_2"/>
    <property type="match status" value="1"/>
</dbReference>